<dbReference type="PANTHER" id="PTHR44427">
    <property type="entry name" value="CARCINOEMBRYONIC ANTIGEN-RELATED CELL ADHESION MOLECULE 19"/>
    <property type="match status" value="1"/>
</dbReference>
<dbReference type="InterPro" id="IPR003599">
    <property type="entry name" value="Ig_sub"/>
</dbReference>
<dbReference type="SMART" id="SM00409">
    <property type="entry name" value="IG"/>
    <property type="match status" value="2"/>
</dbReference>
<evidence type="ECO:0000256" key="1">
    <source>
        <dbReference type="ARBA" id="ARBA00022729"/>
    </source>
</evidence>
<feature type="chain" id="PRO_5036401326" description="Ig-like domain-containing protein" evidence="4">
    <location>
        <begin position="22"/>
        <end position="516"/>
    </location>
</feature>
<feature type="signal peptide" evidence="4">
    <location>
        <begin position="1"/>
        <end position="21"/>
    </location>
</feature>
<dbReference type="EnsemblMetazoa" id="XM_003728043">
    <property type="protein sequence ID" value="XP_003728091"/>
    <property type="gene ID" value="LOC100891646"/>
</dbReference>
<dbReference type="GO" id="GO:0007166">
    <property type="term" value="P:cell surface receptor signaling pathway"/>
    <property type="evidence" value="ECO:0000318"/>
    <property type="project" value="GO_Central"/>
</dbReference>
<dbReference type="RefSeq" id="XP_003728092.1">
    <property type="nucleotide sequence ID" value="XM_003728044.3"/>
</dbReference>
<dbReference type="GO" id="GO:0004888">
    <property type="term" value="F:transmembrane signaling receptor activity"/>
    <property type="evidence" value="ECO:0000318"/>
    <property type="project" value="GO_Central"/>
</dbReference>
<feature type="domain" description="Ig-like" evidence="5">
    <location>
        <begin position="328"/>
        <end position="408"/>
    </location>
</feature>
<dbReference type="GO" id="GO:0009897">
    <property type="term" value="C:external side of plasma membrane"/>
    <property type="evidence" value="ECO:0000318"/>
    <property type="project" value="GO_Central"/>
</dbReference>
<dbReference type="Proteomes" id="UP000007110">
    <property type="component" value="Unassembled WGS sequence"/>
</dbReference>
<keyword evidence="1 4" id="KW-0732">Signal</keyword>
<organism evidence="6 7">
    <name type="scientific">Strongylocentrotus purpuratus</name>
    <name type="common">Purple sea urchin</name>
    <dbReference type="NCBI Taxonomy" id="7668"/>
    <lineage>
        <taxon>Eukaryota</taxon>
        <taxon>Metazoa</taxon>
        <taxon>Echinodermata</taxon>
        <taxon>Eleutherozoa</taxon>
        <taxon>Echinozoa</taxon>
        <taxon>Echinoidea</taxon>
        <taxon>Euechinoidea</taxon>
        <taxon>Echinacea</taxon>
        <taxon>Camarodonta</taxon>
        <taxon>Echinidea</taxon>
        <taxon>Strongylocentrotidae</taxon>
        <taxon>Strongylocentrotus</taxon>
    </lineage>
</organism>
<evidence type="ECO:0000256" key="2">
    <source>
        <dbReference type="ARBA" id="ARBA00023180"/>
    </source>
</evidence>
<reference evidence="6" key="2">
    <citation type="submission" date="2021-01" db="UniProtKB">
        <authorList>
            <consortium name="EnsemblMetazoa"/>
        </authorList>
    </citation>
    <scope>IDENTIFICATION</scope>
</reference>
<evidence type="ECO:0000256" key="3">
    <source>
        <dbReference type="SAM" id="Phobius"/>
    </source>
</evidence>
<reference evidence="7" key="1">
    <citation type="submission" date="2015-02" db="EMBL/GenBank/DDBJ databases">
        <title>Genome sequencing for Strongylocentrotus purpuratus.</title>
        <authorList>
            <person name="Murali S."/>
            <person name="Liu Y."/>
            <person name="Vee V."/>
            <person name="English A."/>
            <person name="Wang M."/>
            <person name="Skinner E."/>
            <person name="Han Y."/>
            <person name="Muzny D.M."/>
            <person name="Worley K.C."/>
            <person name="Gibbs R.A."/>
        </authorList>
    </citation>
    <scope>NUCLEOTIDE SEQUENCE</scope>
</reference>
<evidence type="ECO:0000313" key="7">
    <source>
        <dbReference type="Proteomes" id="UP000007110"/>
    </source>
</evidence>
<dbReference type="PROSITE" id="PS50835">
    <property type="entry name" value="IG_LIKE"/>
    <property type="match status" value="3"/>
</dbReference>
<dbReference type="EnsemblMetazoa" id="XM_003728044">
    <property type="protein sequence ID" value="XP_003728092"/>
    <property type="gene ID" value="LOC100891646"/>
</dbReference>
<keyword evidence="3" id="KW-1133">Transmembrane helix</keyword>
<keyword evidence="2" id="KW-0325">Glycoprotein</keyword>
<keyword evidence="3" id="KW-0472">Membrane</keyword>
<evidence type="ECO:0000313" key="6">
    <source>
        <dbReference type="EnsemblMetazoa" id="XP_003728092"/>
    </source>
</evidence>
<sequence length="516" mass="56904">MDKLLPSLILMSLFLASDVASQLVDLSTPLATDFPPEHPTDIRTDTILVAAGGTRGDGVIDERTSTDLAETTIPNKEFKSTSVQSVGKVHSGWPTASTRTNFTAGAAIKAFLVESNPAEGDTITLSCVVLDPTILTASWYKVERLSTHDILAPAADVQRMSVSHDTSDDTRRIFNLTIEFVHSNDSGEYTCRGINRPGAAATLDITVRYVPELHYPECYLNGKRQAAVVEGDTLRFECQSEKGIPPWHLIWFRQLNKSIDVISTPIEDRSEFIFSEHSVVATPELTGATFICSLVCLSHECLKSNRNAPRNCNIGPLIVNKRPSPTTPEIITIDPGMPIASEGDDIEFDCSTTLEDGNAVWFPIGGEPPPEDHIIISDDGSHMAIKNVRTNDTDVMACGIFCQEKLVTVRQANLEILRKPIITPEPTTRETTASPTTTLSLPAILTVTERLRNNAVGRDKKREQDIRTERRIKISTPLALIFMLVLLVILLVIVVRLRRHSYQRAATEPPDIRYSV</sequence>
<feature type="domain" description="Ig-like" evidence="5">
    <location>
        <begin position="211"/>
        <end position="294"/>
    </location>
</feature>
<feature type="transmembrane region" description="Helical" evidence="3">
    <location>
        <begin position="474"/>
        <end position="495"/>
    </location>
</feature>
<keyword evidence="7" id="KW-1185">Reference proteome</keyword>
<dbReference type="PANTHER" id="PTHR44427:SF5">
    <property type="entry name" value="V-SET AND IMMUNOGLOBULIN DOMAIN-CONTAINING PROTEIN 10-LIKE"/>
    <property type="match status" value="1"/>
</dbReference>
<evidence type="ECO:0000256" key="4">
    <source>
        <dbReference type="SAM" id="SignalP"/>
    </source>
</evidence>
<dbReference type="InterPro" id="IPR050831">
    <property type="entry name" value="CEA_cell_adhesion"/>
</dbReference>
<dbReference type="GeneID" id="100891646"/>
<dbReference type="InterPro" id="IPR007110">
    <property type="entry name" value="Ig-like_dom"/>
</dbReference>
<dbReference type="AlphaFoldDB" id="A0A7M7GLU6"/>
<keyword evidence="3" id="KW-0812">Transmembrane</keyword>
<dbReference type="Gene3D" id="2.60.40.10">
    <property type="entry name" value="Immunoglobulins"/>
    <property type="match status" value="2"/>
</dbReference>
<dbReference type="OrthoDB" id="10012075at2759"/>
<dbReference type="KEGG" id="spu:100891646"/>
<dbReference type="InterPro" id="IPR036179">
    <property type="entry name" value="Ig-like_dom_sf"/>
</dbReference>
<name>A0A7M7GLU6_STRPU</name>
<feature type="domain" description="Ig-like" evidence="5">
    <location>
        <begin position="94"/>
        <end position="206"/>
    </location>
</feature>
<dbReference type="InterPro" id="IPR013783">
    <property type="entry name" value="Ig-like_fold"/>
</dbReference>
<dbReference type="SUPFAM" id="SSF48726">
    <property type="entry name" value="Immunoglobulin"/>
    <property type="match status" value="2"/>
</dbReference>
<dbReference type="Pfam" id="PF13927">
    <property type="entry name" value="Ig_3"/>
    <property type="match status" value="1"/>
</dbReference>
<protein>
    <recommendedName>
        <fullName evidence="5">Ig-like domain-containing protein</fullName>
    </recommendedName>
</protein>
<proteinExistence type="predicted"/>
<dbReference type="RefSeq" id="XP_003728091.1">
    <property type="nucleotide sequence ID" value="XM_003728043.3"/>
</dbReference>
<accession>A0A7M7GLU6</accession>
<evidence type="ECO:0000259" key="5">
    <source>
        <dbReference type="PROSITE" id="PS50835"/>
    </source>
</evidence>
<dbReference type="CDD" id="cd00096">
    <property type="entry name" value="Ig"/>
    <property type="match status" value="1"/>
</dbReference>
<dbReference type="InParanoid" id="A0A7M7GLU6"/>